<dbReference type="GO" id="GO:0005856">
    <property type="term" value="C:cytoskeleton"/>
    <property type="evidence" value="ECO:0007669"/>
    <property type="project" value="UniProtKB-SubCell"/>
</dbReference>
<feature type="region of interest" description="Disordered" evidence="6">
    <location>
        <begin position="342"/>
        <end position="481"/>
    </location>
</feature>
<organism evidence="8 9">
    <name type="scientific">Sinanodonta woodiana</name>
    <name type="common">Chinese pond mussel</name>
    <name type="synonym">Anodonta woodiana</name>
    <dbReference type="NCBI Taxonomy" id="1069815"/>
    <lineage>
        <taxon>Eukaryota</taxon>
        <taxon>Metazoa</taxon>
        <taxon>Spiralia</taxon>
        <taxon>Lophotrochozoa</taxon>
        <taxon>Mollusca</taxon>
        <taxon>Bivalvia</taxon>
        <taxon>Autobranchia</taxon>
        <taxon>Heteroconchia</taxon>
        <taxon>Palaeoheterodonta</taxon>
        <taxon>Unionida</taxon>
        <taxon>Unionoidea</taxon>
        <taxon>Unionidae</taxon>
        <taxon>Unioninae</taxon>
        <taxon>Sinanodonta</taxon>
    </lineage>
</organism>
<evidence type="ECO:0000259" key="7">
    <source>
        <dbReference type="PROSITE" id="PS51307"/>
    </source>
</evidence>
<sequence length="849" mass="95878">MMYIFQRWGIRCADDSYGSYKSRTYNRHLGTYKRTQSDSNVQQNTASHKDMAEVPNKPPRKKLEQSHENLASQHSNFRNSPVSQVESSSINHDGSEHAIPTFQASEVMPVKTMQMSVAQPLQVSNRTLDNSNPGGFLKTSPKMSTLESVSISGSKSEQAERKTVQDYIRNLEHSHNSPNSAPNRTSIPKTSAVNNVKNMFESLSGTPDDKERSMLVKKSSFSRTQNSYQESKGSSEKPLENSRTGGEQILTPRPEEMQLNKRSLSDQIPPVNRSTPQNSESLFNQGTRQDQTSPSSIQGVSSLFPSRQSSGDFSIHRAEQPMQSKSHTLQFASSRLVRSQLDVRADPGQQTREWTESGSCQPGSKQAENNVADSPLRSPIDSKNENRLFSPRPAPLDLNQQKVISSVPSQDSQDSDVISPPTELPFIRYGKRSHPGSGNKTERQLSNSSVSVSKASSLQSEKPLAISNSSQQPTSPLERQQQLQTIPMFSEQISNEKQRTALQSDKCFTEENKINKSSQESVCKSSASGDVVSVHRRELSHEELECDKKAEELVEVLKDSEKKLTEVLKPDNKNRMDYMNGLFTIPVDIKMPNKSHSFSHKISAEKDAGTTDSEKMDTKKEDDSSSLSPLPSTYYVSSSKARIEIDMRHHKEASLELIEDIGDNESLIKRKEELLQSMMKKLDILNEEKRNIMQEINENEELGKKVTQIVEQKCTNQSEKDKYKSYIDDIEKIVRLLLKLSGLLARAENAVQSLPNDANDKVKKMTMEKREKLYSQHEDAKDLKRDVDRRSQYVAGFLEKCLDSSEMVDYNYFVSMKSKLTIQMQELEDKIALGHEQIRELQKSIPHRK</sequence>
<evidence type="ECO:0000256" key="6">
    <source>
        <dbReference type="SAM" id="MobiDB-lite"/>
    </source>
</evidence>
<gene>
    <name evidence="8" type="ORF">ACJMK2_030708</name>
</gene>
<protein>
    <recommendedName>
        <fullName evidence="7">ASD2 domain-containing protein</fullName>
    </recommendedName>
</protein>
<keyword evidence="5" id="KW-0175">Coiled coil</keyword>
<reference evidence="8 9" key="1">
    <citation type="submission" date="2024-11" db="EMBL/GenBank/DDBJ databases">
        <title>Chromosome-level genome assembly of the freshwater bivalve Anodonta woodiana.</title>
        <authorList>
            <person name="Chen X."/>
        </authorList>
    </citation>
    <scope>NUCLEOTIDE SEQUENCE [LARGE SCALE GENOMIC DNA]</scope>
    <source>
        <strain evidence="8">MN2024</strain>
        <tissue evidence="8">Gills</tissue>
    </source>
</reference>
<feature type="region of interest" description="Disordered" evidence="6">
    <location>
        <begin position="31"/>
        <end position="93"/>
    </location>
</feature>
<feature type="compositionally biased region" description="Polar residues" evidence="6">
    <location>
        <begin position="176"/>
        <end position="205"/>
    </location>
</feature>
<dbReference type="InterPro" id="IPR014799">
    <property type="entry name" value="ASD2_dom"/>
</dbReference>
<evidence type="ECO:0000256" key="3">
    <source>
        <dbReference type="ARBA" id="ARBA00022490"/>
    </source>
</evidence>
<dbReference type="Gene3D" id="6.10.250.3120">
    <property type="match status" value="1"/>
</dbReference>
<feature type="compositionally biased region" description="Polar residues" evidence="6">
    <location>
        <begin position="466"/>
        <end position="481"/>
    </location>
</feature>
<feature type="compositionally biased region" description="Low complexity" evidence="6">
    <location>
        <begin position="403"/>
        <end position="421"/>
    </location>
</feature>
<dbReference type="AlphaFoldDB" id="A0ABD3WWK4"/>
<feature type="compositionally biased region" description="Polar residues" evidence="6">
    <location>
        <begin position="33"/>
        <end position="46"/>
    </location>
</feature>
<feature type="compositionally biased region" description="Polar residues" evidence="6">
    <location>
        <begin position="219"/>
        <end position="232"/>
    </location>
</feature>
<keyword evidence="3" id="KW-0963">Cytoplasm</keyword>
<evidence type="ECO:0000256" key="1">
    <source>
        <dbReference type="ARBA" id="ARBA00004245"/>
    </source>
</evidence>
<feature type="compositionally biased region" description="Polar residues" evidence="6">
    <location>
        <begin position="141"/>
        <end position="156"/>
    </location>
</feature>
<feature type="compositionally biased region" description="Basic and acidic residues" evidence="6">
    <location>
        <begin position="602"/>
        <end position="623"/>
    </location>
</feature>
<feature type="coiled-coil region" evidence="5">
    <location>
        <begin position="668"/>
        <end position="705"/>
    </location>
</feature>
<dbReference type="Proteomes" id="UP001634394">
    <property type="component" value="Unassembled WGS sequence"/>
</dbReference>
<evidence type="ECO:0000313" key="9">
    <source>
        <dbReference type="Proteomes" id="UP001634394"/>
    </source>
</evidence>
<evidence type="ECO:0000256" key="4">
    <source>
        <dbReference type="ARBA" id="ARBA00023212"/>
    </source>
</evidence>
<evidence type="ECO:0000313" key="8">
    <source>
        <dbReference type="EMBL" id="KAL3878346.1"/>
    </source>
</evidence>
<feature type="region of interest" description="Disordered" evidence="6">
    <location>
        <begin position="596"/>
        <end position="632"/>
    </location>
</feature>
<dbReference type="PROSITE" id="PS51307">
    <property type="entry name" value="ASD2"/>
    <property type="match status" value="1"/>
</dbReference>
<feature type="compositionally biased region" description="Polar residues" evidence="6">
    <location>
        <begin position="348"/>
        <end position="372"/>
    </location>
</feature>
<dbReference type="EMBL" id="JBJQND010000004">
    <property type="protein sequence ID" value="KAL3878346.1"/>
    <property type="molecule type" value="Genomic_DNA"/>
</dbReference>
<evidence type="ECO:0000256" key="2">
    <source>
        <dbReference type="ARBA" id="ARBA00006469"/>
    </source>
</evidence>
<feature type="domain" description="ASD2" evidence="7">
    <location>
        <begin position="551"/>
        <end position="846"/>
    </location>
</feature>
<dbReference type="Pfam" id="PF08687">
    <property type="entry name" value="ASD2"/>
    <property type="match status" value="1"/>
</dbReference>
<dbReference type="PANTHER" id="PTHR15012">
    <property type="entry name" value="APICAL PROTEIN/SHROOM-RELATED"/>
    <property type="match status" value="1"/>
</dbReference>
<dbReference type="InterPro" id="IPR027685">
    <property type="entry name" value="Shroom_fam"/>
</dbReference>
<feature type="compositionally biased region" description="Polar residues" evidence="6">
    <location>
        <begin position="68"/>
        <end position="92"/>
    </location>
</feature>
<feature type="compositionally biased region" description="Polar residues" evidence="6">
    <location>
        <begin position="260"/>
        <end position="311"/>
    </location>
</feature>
<keyword evidence="9" id="KW-1185">Reference proteome</keyword>
<accession>A0ABD3WWK4</accession>
<proteinExistence type="inferred from homology"/>
<keyword evidence="4" id="KW-0206">Cytoskeleton</keyword>
<name>A0ABD3WWK4_SINWO</name>
<dbReference type="PANTHER" id="PTHR15012:SF32">
    <property type="entry name" value="PROTEIN SHROOM"/>
    <property type="match status" value="1"/>
</dbReference>
<feature type="compositionally biased region" description="Basic and acidic residues" evidence="6">
    <location>
        <begin position="157"/>
        <end position="175"/>
    </location>
</feature>
<comment type="caution">
    <text evidence="8">The sequence shown here is derived from an EMBL/GenBank/DDBJ whole genome shotgun (WGS) entry which is preliminary data.</text>
</comment>
<feature type="compositionally biased region" description="Low complexity" evidence="6">
    <location>
        <begin position="444"/>
        <end position="460"/>
    </location>
</feature>
<evidence type="ECO:0000256" key="5">
    <source>
        <dbReference type="SAM" id="Coils"/>
    </source>
</evidence>
<comment type="similarity">
    <text evidence="2">Belongs to the shroom family.</text>
</comment>
<feature type="region of interest" description="Disordered" evidence="6">
    <location>
        <begin position="125"/>
        <end position="311"/>
    </location>
</feature>
<comment type="subcellular location">
    <subcellularLocation>
        <location evidence="1">Cytoplasm</location>
        <location evidence="1">Cytoskeleton</location>
    </subcellularLocation>
</comment>